<dbReference type="PaxDb" id="4113-PGSC0003DMT400096129"/>
<evidence type="ECO:0000313" key="2">
    <source>
        <dbReference type="EnsemblPlants" id="PGSC0003DMT400096129"/>
    </source>
</evidence>
<dbReference type="AlphaFoldDB" id="M1DXS0"/>
<feature type="compositionally biased region" description="Polar residues" evidence="1">
    <location>
        <begin position="188"/>
        <end position="202"/>
    </location>
</feature>
<name>M1DXS0_SOLTU</name>
<evidence type="ECO:0008006" key="4">
    <source>
        <dbReference type="Google" id="ProtNLM"/>
    </source>
</evidence>
<feature type="region of interest" description="Disordered" evidence="1">
    <location>
        <begin position="70"/>
        <end position="100"/>
    </location>
</feature>
<evidence type="ECO:0000256" key="1">
    <source>
        <dbReference type="SAM" id="MobiDB-lite"/>
    </source>
</evidence>
<proteinExistence type="predicted"/>
<feature type="region of interest" description="Disordered" evidence="1">
    <location>
        <begin position="179"/>
        <end position="202"/>
    </location>
</feature>
<dbReference type="Gramene" id="PGSC0003DMT400096129">
    <property type="protein sequence ID" value="PGSC0003DMT400096129"/>
    <property type="gene ID" value="PGSC0003DMG400045700"/>
</dbReference>
<sequence>MWNVFEKCGLAIQESSRRLTEEVGEHELDRHWTHQNFMWESVKLGGPMDESVGPIFSAVWTPKLTGGLVKLGEGGKGKGKSPVAEKSENNSSSDGESFDSKVTLFELEDDQPLQSQRAKISAKEICQQAGVPHYEKTDIEVTPTSFTDIRRIEFEYTWGEEDRERAAPVDAFPEVDVESIPAKASLPTPASESSGTPASTPF</sequence>
<organism evidence="2 3">
    <name type="scientific">Solanum tuberosum</name>
    <name type="common">Potato</name>
    <dbReference type="NCBI Taxonomy" id="4113"/>
    <lineage>
        <taxon>Eukaryota</taxon>
        <taxon>Viridiplantae</taxon>
        <taxon>Streptophyta</taxon>
        <taxon>Embryophyta</taxon>
        <taxon>Tracheophyta</taxon>
        <taxon>Spermatophyta</taxon>
        <taxon>Magnoliopsida</taxon>
        <taxon>eudicotyledons</taxon>
        <taxon>Gunneridae</taxon>
        <taxon>Pentapetalae</taxon>
        <taxon>asterids</taxon>
        <taxon>lamiids</taxon>
        <taxon>Solanales</taxon>
        <taxon>Solanaceae</taxon>
        <taxon>Solanoideae</taxon>
        <taxon>Solaneae</taxon>
        <taxon>Solanum</taxon>
    </lineage>
</organism>
<protein>
    <recommendedName>
        <fullName evidence="4">Integrase core domain containing protein</fullName>
    </recommendedName>
</protein>
<dbReference type="Proteomes" id="UP000011115">
    <property type="component" value="Unassembled WGS sequence"/>
</dbReference>
<reference evidence="3" key="1">
    <citation type="journal article" date="2011" name="Nature">
        <title>Genome sequence and analysis of the tuber crop potato.</title>
        <authorList>
            <consortium name="The Potato Genome Sequencing Consortium"/>
        </authorList>
    </citation>
    <scope>NUCLEOTIDE SEQUENCE [LARGE SCALE GENOMIC DNA]</scope>
    <source>
        <strain evidence="3">cv. DM1-3 516 R44</strain>
    </source>
</reference>
<dbReference type="InParanoid" id="M1DXS0"/>
<dbReference type="EnsemblPlants" id="PGSC0003DMT400096129">
    <property type="protein sequence ID" value="PGSC0003DMT400096129"/>
    <property type="gene ID" value="PGSC0003DMG400045700"/>
</dbReference>
<evidence type="ECO:0000313" key="3">
    <source>
        <dbReference type="Proteomes" id="UP000011115"/>
    </source>
</evidence>
<keyword evidence="3" id="KW-1185">Reference proteome</keyword>
<reference evidence="2" key="2">
    <citation type="submission" date="2015-06" db="UniProtKB">
        <authorList>
            <consortium name="EnsemblPlants"/>
        </authorList>
    </citation>
    <scope>IDENTIFICATION</scope>
    <source>
        <strain evidence="2">DM1-3 516 R44</strain>
    </source>
</reference>
<dbReference type="HOGENOM" id="CLU_1356737_0_0_1"/>
<accession>M1DXS0</accession>